<dbReference type="RefSeq" id="WP_055651931.1">
    <property type="nucleotide sequence ID" value="NZ_CZAZ01000040.1"/>
</dbReference>
<proteinExistence type="predicted"/>
<sequence>MKKTAPFGYDFSNGKLIVNNEEADIVKYCFEAEQNYMTDPPVWDNATINDGCVCLDTEMLCSINTFVKGYIAKEINTVRIMGKPVSSLFSDEKVRSLIRQQITDQNISEFCSITKENISQGL</sequence>
<reference evidence="1 2" key="1">
    <citation type="submission" date="2019-09" db="EMBL/GenBank/DDBJ databases">
        <title>Draft genome sequencing of Hungatella hathewayi 123Y-2.</title>
        <authorList>
            <person name="Lv Q."/>
            <person name="Li S."/>
        </authorList>
    </citation>
    <scope>NUCLEOTIDE SEQUENCE [LARGE SCALE GENOMIC DNA]</scope>
    <source>
        <strain evidence="1 2">123Y-2</strain>
    </source>
</reference>
<name>A0AAW9WIM2_9FIRM</name>
<comment type="caution">
    <text evidence="1">The sequence shown here is derived from an EMBL/GenBank/DDBJ whole genome shotgun (WGS) entry which is preliminary data.</text>
</comment>
<evidence type="ECO:0000313" key="2">
    <source>
        <dbReference type="Proteomes" id="UP000434223"/>
    </source>
</evidence>
<evidence type="ECO:0000313" key="1">
    <source>
        <dbReference type="EMBL" id="MUB64945.1"/>
    </source>
</evidence>
<gene>
    <name evidence="1" type="ORF">GNE07_18110</name>
</gene>
<dbReference type="Gene3D" id="3.90.1750.20">
    <property type="entry name" value="Putative Large Serine Recombinase, Chain B, Domain 2"/>
    <property type="match status" value="1"/>
</dbReference>
<protein>
    <submittedName>
        <fullName evidence="1">Uncharacterized protein</fullName>
    </submittedName>
</protein>
<dbReference type="InterPro" id="IPR038109">
    <property type="entry name" value="DNA_bind_recomb_sf"/>
</dbReference>
<dbReference type="Proteomes" id="UP000434223">
    <property type="component" value="Unassembled WGS sequence"/>
</dbReference>
<dbReference type="EMBL" id="WNME01000012">
    <property type="protein sequence ID" value="MUB64945.1"/>
    <property type="molecule type" value="Genomic_DNA"/>
</dbReference>
<dbReference type="AlphaFoldDB" id="A0AAW9WIM2"/>
<accession>A0AAW9WIM2</accession>
<organism evidence="1 2">
    <name type="scientific">Hungatella hathewayi</name>
    <dbReference type="NCBI Taxonomy" id="154046"/>
    <lineage>
        <taxon>Bacteria</taxon>
        <taxon>Bacillati</taxon>
        <taxon>Bacillota</taxon>
        <taxon>Clostridia</taxon>
        <taxon>Lachnospirales</taxon>
        <taxon>Lachnospiraceae</taxon>
        <taxon>Hungatella</taxon>
    </lineage>
</organism>